<dbReference type="AlphaFoldDB" id="A0A3S3NYB9"/>
<feature type="repeat" description="PPR" evidence="2">
    <location>
        <begin position="214"/>
        <end position="248"/>
    </location>
</feature>
<dbReference type="Pfam" id="PF13041">
    <property type="entry name" value="PPR_2"/>
    <property type="match status" value="1"/>
</dbReference>
<dbReference type="PANTHER" id="PTHR24015:SF1903">
    <property type="entry name" value="OS05G0305300 PROTEIN"/>
    <property type="match status" value="1"/>
</dbReference>
<evidence type="ECO:0000256" key="1">
    <source>
        <dbReference type="ARBA" id="ARBA00022737"/>
    </source>
</evidence>
<proteinExistence type="predicted"/>
<feature type="repeat" description="PPR" evidence="2">
    <location>
        <begin position="416"/>
        <end position="450"/>
    </location>
</feature>
<dbReference type="PROSITE" id="PS51375">
    <property type="entry name" value="PPR"/>
    <property type="match status" value="4"/>
</dbReference>
<gene>
    <name evidence="3" type="ORF">CKAN_01814400</name>
</gene>
<dbReference type="Pfam" id="PF20431">
    <property type="entry name" value="E_motif"/>
    <property type="match status" value="1"/>
</dbReference>
<comment type="caution">
    <text evidence="3">The sequence shown here is derived from an EMBL/GenBank/DDBJ whole genome shotgun (WGS) entry which is preliminary data.</text>
</comment>
<feature type="repeat" description="PPR" evidence="2">
    <location>
        <begin position="315"/>
        <end position="349"/>
    </location>
</feature>
<evidence type="ECO:0000256" key="2">
    <source>
        <dbReference type="PROSITE-ProRule" id="PRU00708"/>
    </source>
</evidence>
<dbReference type="Gene3D" id="1.25.40.10">
    <property type="entry name" value="Tetratricopeptide repeat domain"/>
    <property type="match status" value="6"/>
</dbReference>
<protein>
    <submittedName>
        <fullName evidence="3">Pentatricopeptide repeat-containing-like protein</fullName>
    </submittedName>
</protein>
<evidence type="ECO:0000313" key="3">
    <source>
        <dbReference type="EMBL" id="RWR89095.1"/>
    </source>
</evidence>
<dbReference type="FunFam" id="1.25.40.10:FF:000090">
    <property type="entry name" value="Pentatricopeptide repeat-containing protein, chloroplastic"/>
    <property type="match status" value="1"/>
</dbReference>
<dbReference type="GO" id="GO:0003723">
    <property type="term" value="F:RNA binding"/>
    <property type="evidence" value="ECO:0007669"/>
    <property type="project" value="InterPro"/>
</dbReference>
<reference evidence="3 4" key="1">
    <citation type="journal article" date="2019" name="Nat. Plants">
        <title>Stout camphor tree genome fills gaps in understanding of flowering plant genome evolution.</title>
        <authorList>
            <person name="Chaw S.M."/>
            <person name="Liu Y.C."/>
            <person name="Wu Y.W."/>
            <person name="Wang H.Y."/>
            <person name="Lin C.I."/>
            <person name="Wu C.S."/>
            <person name="Ke H.M."/>
            <person name="Chang L.Y."/>
            <person name="Hsu C.Y."/>
            <person name="Yang H.T."/>
            <person name="Sudianto E."/>
            <person name="Hsu M.H."/>
            <person name="Wu K.P."/>
            <person name="Wang L.N."/>
            <person name="Leebens-Mack J.H."/>
            <person name="Tsai I.J."/>
        </authorList>
    </citation>
    <scope>NUCLEOTIDE SEQUENCE [LARGE SCALE GENOMIC DNA]</scope>
    <source>
        <strain evidence="4">cv. Chaw 1501</strain>
        <tissue evidence="3">Young leaves</tissue>
    </source>
</reference>
<dbReference type="OrthoDB" id="736689at2759"/>
<sequence>MKVFDDLVFKDVVLINTMIGIFAKNGDLEEAFLYFRLVLTSSLVPTRATFVNLLGAIDGCERSRQGKQVHCAIIKFGLDDDGTVENSLVGMYATCNAVDDAFDLLVHSGSKNVMSWTTLITGYAGQGCFQDAMDVFSWFYNEEMATDSILLSSILTLAAASECFLLGIQIHCVTLKVGFESEKCIIDALMDMYAKCSSMDDVMKVFGQLNDRRDLFSWTTVISGYVHNRLPMQALMNFYQMHIEGVNPDSVACISAIMGCIDLEAVDQGELVHAYAIKSGCMIDISIQTALLSLYAEVGSLDSVLKLFGNMVRHDVVSWTALISVHARLGYNEEALFFLIKMLQEGAKPNHFTLASALTACSRRTAYETGKSLHTHVIKVGLEDNKFVGCALIDMYANCGSMENAVSHFLGSPKHDVVLWNSLLAGHAHHGNGLELLKAFDEMQIHGVNPDHVTFLTVLSGCSHSGLVDRVYRYFLLMHDEYGITPKKEHYACVADALGRAGLFKEAVEFIDGMGFDPGIMVLRSLLSSCIVHEQIKLGLAAVAKMMLLGENDAATYVLLSNLYAVDGRWDEAKKVREVIERKPLKEKKVGKSWIESKA</sequence>
<dbReference type="InterPro" id="IPR011990">
    <property type="entry name" value="TPR-like_helical_dom_sf"/>
</dbReference>
<keyword evidence="4" id="KW-1185">Reference proteome</keyword>
<name>A0A3S3NYB9_9MAGN</name>
<dbReference type="PANTHER" id="PTHR24015">
    <property type="entry name" value="OS07G0578800 PROTEIN-RELATED"/>
    <property type="match status" value="1"/>
</dbReference>
<dbReference type="STRING" id="337451.A0A3S3NYB9"/>
<evidence type="ECO:0000313" key="4">
    <source>
        <dbReference type="Proteomes" id="UP000283530"/>
    </source>
</evidence>
<dbReference type="InterPro" id="IPR002885">
    <property type="entry name" value="PPR_rpt"/>
</dbReference>
<dbReference type="FunFam" id="1.25.40.10:FF:000381">
    <property type="entry name" value="Pentatricopeptide repeat-containing protein"/>
    <property type="match status" value="1"/>
</dbReference>
<dbReference type="Pfam" id="PF01535">
    <property type="entry name" value="PPR"/>
    <property type="match status" value="6"/>
</dbReference>
<feature type="repeat" description="PPR" evidence="2">
    <location>
        <begin position="11"/>
        <end position="45"/>
    </location>
</feature>
<organism evidence="3 4">
    <name type="scientific">Cinnamomum micranthum f. kanehirae</name>
    <dbReference type="NCBI Taxonomy" id="337451"/>
    <lineage>
        <taxon>Eukaryota</taxon>
        <taxon>Viridiplantae</taxon>
        <taxon>Streptophyta</taxon>
        <taxon>Embryophyta</taxon>
        <taxon>Tracheophyta</taxon>
        <taxon>Spermatophyta</taxon>
        <taxon>Magnoliopsida</taxon>
        <taxon>Magnoliidae</taxon>
        <taxon>Laurales</taxon>
        <taxon>Lauraceae</taxon>
        <taxon>Cinnamomum</taxon>
    </lineage>
</organism>
<dbReference type="GO" id="GO:0009451">
    <property type="term" value="P:RNA modification"/>
    <property type="evidence" value="ECO:0007669"/>
    <property type="project" value="InterPro"/>
</dbReference>
<dbReference type="NCBIfam" id="TIGR00756">
    <property type="entry name" value="PPR"/>
    <property type="match status" value="3"/>
</dbReference>
<keyword evidence="1" id="KW-0677">Repeat</keyword>
<accession>A0A3S3NYB9</accession>
<dbReference type="InterPro" id="IPR046848">
    <property type="entry name" value="E_motif"/>
</dbReference>
<dbReference type="Proteomes" id="UP000283530">
    <property type="component" value="Unassembled WGS sequence"/>
</dbReference>
<dbReference type="InterPro" id="IPR046960">
    <property type="entry name" value="PPR_At4g14850-like_plant"/>
</dbReference>
<dbReference type="EMBL" id="QPKB01000007">
    <property type="protein sequence ID" value="RWR89095.1"/>
    <property type="molecule type" value="Genomic_DNA"/>
</dbReference>